<dbReference type="RefSeq" id="WP_055659975.1">
    <property type="nucleotide sequence ID" value="NZ_CP045631.1"/>
</dbReference>
<evidence type="ECO:0000313" key="3">
    <source>
        <dbReference type="EMBL" id="CTQ46231.1"/>
    </source>
</evidence>
<keyword evidence="1" id="KW-0472">Membrane</keyword>
<keyword evidence="1" id="KW-0812">Transmembrane</keyword>
<dbReference type="Pfam" id="PF09335">
    <property type="entry name" value="VTT_dom"/>
    <property type="match status" value="1"/>
</dbReference>
<dbReference type="OrthoDB" id="9810270at2"/>
<protein>
    <submittedName>
        <fullName evidence="3">SNARE associated Golgi protein</fullName>
    </submittedName>
</protein>
<reference evidence="4" key="1">
    <citation type="submission" date="2015-07" db="EMBL/GenBank/DDBJ databases">
        <authorList>
            <person name="Rodrigo-Torres Lidia"/>
            <person name="Arahal R.David."/>
        </authorList>
    </citation>
    <scope>NUCLEOTIDE SEQUENCE [LARGE SCALE GENOMIC DNA]</scope>
    <source>
        <strain evidence="4">CECT 4801</strain>
    </source>
</reference>
<dbReference type="Proteomes" id="UP000048926">
    <property type="component" value="Unassembled WGS sequence"/>
</dbReference>
<dbReference type="KEGG" id="lagg:B0E33_13455"/>
<dbReference type="STRING" id="187304.B0E33_13455"/>
<dbReference type="PANTHER" id="PTHR42709:SF11">
    <property type="entry name" value="DEDA FAMILY PROTEIN"/>
    <property type="match status" value="1"/>
</dbReference>
<sequence length="192" mass="21424">MIRRLYDWTLSLAAGPRAPAALGTVSFVESSVFPIPPDILLIPMVIARREKAWWYALLCTLTSVAGGILGYLIGLFLFEQVAVPILTFYGKMGFVEEFKDIYHQYGWWFVFIAGLTPFPYKVITIASGALGLSLPVFIAASIVSRGIRFFVVAGLLYLFGPPIRDFIEKRLGLMFTIFVVLLVGGFVVLRYI</sequence>
<evidence type="ECO:0000259" key="2">
    <source>
        <dbReference type="Pfam" id="PF09335"/>
    </source>
</evidence>
<proteinExistence type="predicted"/>
<evidence type="ECO:0000313" key="4">
    <source>
        <dbReference type="Proteomes" id="UP000048926"/>
    </source>
</evidence>
<dbReference type="PANTHER" id="PTHR42709">
    <property type="entry name" value="ALKALINE PHOSPHATASE LIKE PROTEIN"/>
    <property type="match status" value="1"/>
</dbReference>
<feature type="domain" description="VTT" evidence="2">
    <location>
        <begin position="35"/>
        <end position="157"/>
    </location>
</feature>
<feature type="transmembrane region" description="Helical" evidence="1">
    <location>
        <begin position="171"/>
        <end position="189"/>
    </location>
</feature>
<feature type="transmembrane region" description="Helical" evidence="1">
    <location>
        <begin position="52"/>
        <end position="78"/>
    </location>
</feature>
<name>A0A0M6YB48_9HYPH</name>
<accession>A0A0M6YB48</accession>
<organism evidence="3 4">
    <name type="scientific">Roseibium aggregatum</name>
    <dbReference type="NCBI Taxonomy" id="187304"/>
    <lineage>
        <taxon>Bacteria</taxon>
        <taxon>Pseudomonadati</taxon>
        <taxon>Pseudomonadota</taxon>
        <taxon>Alphaproteobacteria</taxon>
        <taxon>Hyphomicrobiales</taxon>
        <taxon>Stappiaceae</taxon>
        <taxon>Roseibium</taxon>
    </lineage>
</organism>
<feature type="transmembrane region" description="Helical" evidence="1">
    <location>
        <begin position="135"/>
        <end position="159"/>
    </location>
</feature>
<keyword evidence="4" id="KW-1185">Reference proteome</keyword>
<dbReference type="GO" id="GO:0005886">
    <property type="term" value="C:plasma membrane"/>
    <property type="evidence" value="ECO:0007669"/>
    <property type="project" value="TreeGrafter"/>
</dbReference>
<dbReference type="InterPro" id="IPR051311">
    <property type="entry name" value="DedA_domain"/>
</dbReference>
<feature type="transmembrane region" description="Helical" evidence="1">
    <location>
        <begin position="105"/>
        <end position="123"/>
    </location>
</feature>
<evidence type="ECO:0000256" key="1">
    <source>
        <dbReference type="SAM" id="Phobius"/>
    </source>
</evidence>
<keyword evidence="1" id="KW-1133">Transmembrane helix</keyword>
<dbReference type="InterPro" id="IPR032816">
    <property type="entry name" value="VTT_dom"/>
</dbReference>
<dbReference type="EMBL" id="CXST01000003">
    <property type="protein sequence ID" value="CTQ46231.1"/>
    <property type="molecule type" value="Genomic_DNA"/>
</dbReference>
<gene>
    <name evidence="3" type="ORF">LAL4801_04688</name>
</gene>
<dbReference type="AlphaFoldDB" id="A0A0M6YB48"/>